<dbReference type="Proteomes" id="UP000284416">
    <property type="component" value="Unassembled WGS sequence"/>
</dbReference>
<evidence type="ECO:0000313" key="1">
    <source>
        <dbReference type="EMBL" id="RHW37291.1"/>
    </source>
</evidence>
<gene>
    <name evidence="1" type="ORF">D1B31_16110</name>
</gene>
<name>A0A417YR11_9BACI</name>
<dbReference type="EMBL" id="QWEG01000010">
    <property type="protein sequence ID" value="RHW37291.1"/>
    <property type="molecule type" value="Genomic_DNA"/>
</dbReference>
<keyword evidence="2" id="KW-1185">Reference proteome</keyword>
<proteinExistence type="predicted"/>
<dbReference type="OrthoDB" id="2889651at2"/>
<accession>A0A417YR11</accession>
<dbReference type="RefSeq" id="WP_118922237.1">
    <property type="nucleotide sequence ID" value="NZ_QWEG01000010.1"/>
</dbReference>
<protein>
    <submittedName>
        <fullName evidence="1">Uncharacterized protein</fullName>
    </submittedName>
</protein>
<dbReference type="AlphaFoldDB" id="A0A417YR11"/>
<evidence type="ECO:0000313" key="2">
    <source>
        <dbReference type="Proteomes" id="UP000284416"/>
    </source>
</evidence>
<reference evidence="1 2" key="1">
    <citation type="journal article" date="2017" name="Int. J. Syst. Evol. Microbiol.">
        <title>Bacillus notoginsengisoli sp. nov., a novel bacterium isolated from the rhizosphere of Panax notoginseng.</title>
        <authorList>
            <person name="Zhang M.Y."/>
            <person name="Cheng J."/>
            <person name="Cai Y."/>
            <person name="Zhang T.Y."/>
            <person name="Wu Y.Y."/>
            <person name="Manikprabhu D."/>
            <person name="Li W.J."/>
            <person name="Zhang Y.X."/>
        </authorList>
    </citation>
    <scope>NUCLEOTIDE SEQUENCE [LARGE SCALE GENOMIC DNA]</scope>
    <source>
        <strain evidence="1 2">JCM 30743</strain>
    </source>
</reference>
<sequence length="62" mass="7044">MNITITGIFLDEHKVEIPAGLSELINSAGAWGKRQQSELSKEYDRKVIKRDGQLVTLLFKKE</sequence>
<comment type="caution">
    <text evidence="1">The sequence shown here is derived from an EMBL/GenBank/DDBJ whole genome shotgun (WGS) entry which is preliminary data.</text>
</comment>
<organism evidence="1 2">
    <name type="scientific">Neobacillus notoginsengisoli</name>
    <dbReference type="NCBI Taxonomy" id="1578198"/>
    <lineage>
        <taxon>Bacteria</taxon>
        <taxon>Bacillati</taxon>
        <taxon>Bacillota</taxon>
        <taxon>Bacilli</taxon>
        <taxon>Bacillales</taxon>
        <taxon>Bacillaceae</taxon>
        <taxon>Neobacillus</taxon>
    </lineage>
</organism>